<evidence type="ECO:0000313" key="3">
    <source>
        <dbReference type="Proteomes" id="UP001497623"/>
    </source>
</evidence>
<gene>
    <name evidence="2" type="ORF">MNOR_LOCUS15925</name>
</gene>
<sequence>VMMSDINSDEEINTTRGADDQAATSFSGEGNSLAAIAASLRALTHKIEDLKHTQRAATARGTSQDQQEGSWEEEVAAKKETAHALQSVLYSLHKFLPHVVKIKENKKIVGFSLSYSLRQIIVDINFEGSWLEKPEPANTSEKNGHWPISTQFPSSNKCFYPPDRNKKIPFAIPCTFLDPEIEKFLFAKSLNKGSKVSLNDVFDKPEFYLGKSKGATIHPILDSLARKAIIEGGISDTLLEAVGVIINTMLDEWERASSDLIEMKASLKEISKFLTLGRQTNWRCKNFIAALLVSNKLALRNYVLDNCSGSSTSKEIMKHSSFFTPFLFGEVPESLAKKVEGSSKTYWNHIIRTSRDTKKNNPNNKRKKSPLYHNVPKKVAQMNFNKHKREVSDFGKRDRNLRKQDYFARKQNKSKGKPVKKTVVDWQRLEDNMVTNIIKPHERGLHNKSKGKHVKKSVVDWQRLEDNMVTNIIRPHERAVHDVFLYTNPEHQEGPIIRPHERDLREVLMYPNPGHQEGPSIRPHERGVHEVLLYQDPGHREWPRHGSQWETRETNVGMETKEERRKWREKDNERGRGRENRRKEERLKRA</sequence>
<reference evidence="2 3" key="1">
    <citation type="submission" date="2024-05" db="EMBL/GenBank/DDBJ databases">
        <authorList>
            <person name="Wallberg A."/>
        </authorList>
    </citation>
    <scope>NUCLEOTIDE SEQUENCE [LARGE SCALE GENOMIC DNA]</scope>
</reference>
<proteinExistence type="predicted"/>
<organism evidence="2 3">
    <name type="scientific">Meganyctiphanes norvegica</name>
    <name type="common">Northern krill</name>
    <name type="synonym">Thysanopoda norvegica</name>
    <dbReference type="NCBI Taxonomy" id="48144"/>
    <lineage>
        <taxon>Eukaryota</taxon>
        <taxon>Metazoa</taxon>
        <taxon>Ecdysozoa</taxon>
        <taxon>Arthropoda</taxon>
        <taxon>Crustacea</taxon>
        <taxon>Multicrustacea</taxon>
        <taxon>Malacostraca</taxon>
        <taxon>Eumalacostraca</taxon>
        <taxon>Eucarida</taxon>
        <taxon>Euphausiacea</taxon>
        <taxon>Euphausiidae</taxon>
        <taxon>Meganyctiphanes</taxon>
    </lineage>
</organism>
<comment type="caution">
    <text evidence="2">The sequence shown here is derived from an EMBL/GenBank/DDBJ whole genome shotgun (WGS) entry which is preliminary data.</text>
</comment>
<dbReference type="AlphaFoldDB" id="A0AAV2QVF1"/>
<feature type="non-terminal residue" evidence="2">
    <location>
        <position position="1"/>
    </location>
</feature>
<protein>
    <submittedName>
        <fullName evidence="2">Uncharacterized protein</fullName>
    </submittedName>
</protein>
<feature type="compositionally biased region" description="Basic and acidic residues" evidence="1">
    <location>
        <begin position="559"/>
        <end position="590"/>
    </location>
</feature>
<dbReference type="EMBL" id="CAXKWB010010199">
    <property type="protein sequence ID" value="CAL4097180.1"/>
    <property type="molecule type" value="Genomic_DNA"/>
</dbReference>
<evidence type="ECO:0000256" key="1">
    <source>
        <dbReference type="SAM" id="MobiDB-lite"/>
    </source>
</evidence>
<feature type="region of interest" description="Disordered" evidence="1">
    <location>
        <begin position="353"/>
        <end position="373"/>
    </location>
</feature>
<feature type="non-terminal residue" evidence="2">
    <location>
        <position position="590"/>
    </location>
</feature>
<name>A0AAV2QVF1_MEGNR</name>
<accession>A0AAV2QVF1</accession>
<feature type="region of interest" description="Disordered" evidence="1">
    <location>
        <begin position="539"/>
        <end position="590"/>
    </location>
</feature>
<keyword evidence="3" id="KW-1185">Reference proteome</keyword>
<feature type="region of interest" description="Disordered" evidence="1">
    <location>
        <begin position="1"/>
        <end position="24"/>
    </location>
</feature>
<evidence type="ECO:0000313" key="2">
    <source>
        <dbReference type="EMBL" id="CAL4097180.1"/>
    </source>
</evidence>
<dbReference type="Proteomes" id="UP001497623">
    <property type="component" value="Unassembled WGS sequence"/>
</dbReference>